<evidence type="ECO:0000313" key="5">
    <source>
        <dbReference type="Proteomes" id="UP000278962"/>
    </source>
</evidence>
<keyword evidence="1 2" id="KW-0238">DNA-binding</keyword>
<proteinExistence type="predicted"/>
<dbReference type="PANTHER" id="PTHR30055:SF209">
    <property type="entry name" value="POSSIBLE TRANSCRIPTIONAL REGULATORY PROTEIN (PROBABLY TETR-FAMILY)"/>
    <property type="match status" value="1"/>
</dbReference>
<dbReference type="OrthoDB" id="4542210at2"/>
<dbReference type="PANTHER" id="PTHR30055">
    <property type="entry name" value="HTH-TYPE TRANSCRIPTIONAL REGULATOR RUTR"/>
    <property type="match status" value="1"/>
</dbReference>
<dbReference type="EMBL" id="RBIL01000003">
    <property type="protein sequence ID" value="RKQ84941.1"/>
    <property type="molecule type" value="Genomic_DNA"/>
</dbReference>
<dbReference type="PROSITE" id="PS50977">
    <property type="entry name" value="HTH_TETR_2"/>
    <property type="match status" value="1"/>
</dbReference>
<evidence type="ECO:0000256" key="2">
    <source>
        <dbReference type="PROSITE-ProRule" id="PRU00335"/>
    </source>
</evidence>
<evidence type="ECO:0000259" key="3">
    <source>
        <dbReference type="PROSITE" id="PS50977"/>
    </source>
</evidence>
<dbReference type="InterPro" id="IPR050109">
    <property type="entry name" value="HTH-type_TetR-like_transc_reg"/>
</dbReference>
<dbReference type="InterPro" id="IPR001647">
    <property type="entry name" value="HTH_TetR"/>
</dbReference>
<dbReference type="AlphaFoldDB" id="A0A660KXB1"/>
<feature type="DNA-binding region" description="H-T-H motif" evidence="2">
    <location>
        <begin position="41"/>
        <end position="60"/>
    </location>
</feature>
<organism evidence="4 5">
    <name type="scientific">Solirubrobacter pauli</name>
    <dbReference type="NCBI Taxonomy" id="166793"/>
    <lineage>
        <taxon>Bacteria</taxon>
        <taxon>Bacillati</taxon>
        <taxon>Actinomycetota</taxon>
        <taxon>Thermoleophilia</taxon>
        <taxon>Solirubrobacterales</taxon>
        <taxon>Solirubrobacteraceae</taxon>
        <taxon>Solirubrobacter</taxon>
    </lineage>
</organism>
<dbReference type="Gene3D" id="1.10.357.10">
    <property type="entry name" value="Tetracycline Repressor, domain 2"/>
    <property type="match status" value="1"/>
</dbReference>
<sequence length="196" mass="21096">MFELPQFDQGPRERADAARNRERILSAAGTLVAESGIDSVSMEDVAKAACVGTGTLYRRFGDRAGLAFALLDEQTKDFQNALISGAPPLGPGVPAAVRLHAFGAGFLDLIETHAELMVAAAPTVKESSGVLALYSTHLRLLLAEAAPHLDAHYTAESLLAMLDPAHHLRMRRGLGYSLDQLVRGWDQLVDALTRRP</sequence>
<name>A0A660KXB1_9ACTN</name>
<keyword evidence="5" id="KW-1185">Reference proteome</keyword>
<dbReference type="GO" id="GO:0003700">
    <property type="term" value="F:DNA-binding transcription factor activity"/>
    <property type="evidence" value="ECO:0007669"/>
    <property type="project" value="TreeGrafter"/>
</dbReference>
<evidence type="ECO:0000256" key="1">
    <source>
        <dbReference type="ARBA" id="ARBA00023125"/>
    </source>
</evidence>
<gene>
    <name evidence="4" type="ORF">C8N24_6572</name>
</gene>
<accession>A0A660KXB1</accession>
<evidence type="ECO:0000313" key="4">
    <source>
        <dbReference type="EMBL" id="RKQ84941.1"/>
    </source>
</evidence>
<dbReference type="Pfam" id="PF00440">
    <property type="entry name" value="TetR_N"/>
    <property type="match status" value="1"/>
</dbReference>
<dbReference type="Proteomes" id="UP000278962">
    <property type="component" value="Unassembled WGS sequence"/>
</dbReference>
<reference evidence="4 5" key="1">
    <citation type="submission" date="2018-10" db="EMBL/GenBank/DDBJ databases">
        <title>Genomic Encyclopedia of Archaeal and Bacterial Type Strains, Phase II (KMG-II): from individual species to whole genera.</title>
        <authorList>
            <person name="Goeker M."/>
        </authorList>
    </citation>
    <scope>NUCLEOTIDE SEQUENCE [LARGE SCALE GENOMIC DNA]</scope>
    <source>
        <strain evidence="4 5">DSM 14954</strain>
    </source>
</reference>
<dbReference type="GO" id="GO:0000976">
    <property type="term" value="F:transcription cis-regulatory region binding"/>
    <property type="evidence" value="ECO:0007669"/>
    <property type="project" value="TreeGrafter"/>
</dbReference>
<dbReference type="SUPFAM" id="SSF46689">
    <property type="entry name" value="Homeodomain-like"/>
    <property type="match status" value="1"/>
</dbReference>
<protein>
    <submittedName>
        <fullName evidence="4">TetR family transcriptional regulator</fullName>
    </submittedName>
</protein>
<feature type="domain" description="HTH tetR-type" evidence="3">
    <location>
        <begin position="18"/>
        <end position="78"/>
    </location>
</feature>
<comment type="caution">
    <text evidence="4">The sequence shown here is derived from an EMBL/GenBank/DDBJ whole genome shotgun (WGS) entry which is preliminary data.</text>
</comment>
<dbReference type="InterPro" id="IPR009057">
    <property type="entry name" value="Homeodomain-like_sf"/>
</dbReference>
<dbReference type="RefSeq" id="WP_121258470.1">
    <property type="nucleotide sequence ID" value="NZ_RBIL01000003.1"/>
</dbReference>
<dbReference type="PRINTS" id="PR00455">
    <property type="entry name" value="HTHTETR"/>
</dbReference>